<dbReference type="PANTHER" id="PTHR37299">
    <property type="entry name" value="TRANSCRIPTIONAL REGULATOR-RELATED"/>
    <property type="match status" value="1"/>
</dbReference>
<dbReference type="Pfam" id="PF04397">
    <property type="entry name" value="LytTR"/>
    <property type="match status" value="1"/>
</dbReference>
<dbReference type="Pfam" id="PF00072">
    <property type="entry name" value="Response_reg"/>
    <property type="match status" value="1"/>
</dbReference>
<evidence type="ECO:0000256" key="2">
    <source>
        <dbReference type="ARBA" id="ARBA00024867"/>
    </source>
</evidence>
<dbReference type="GO" id="GO:0000156">
    <property type="term" value="F:phosphorelay response regulator activity"/>
    <property type="evidence" value="ECO:0007669"/>
    <property type="project" value="InterPro"/>
</dbReference>
<dbReference type="SUPFAM" id="SSF52172">
    <property type="entry name" value="CheY-like"/>
    <property type="match status" value="1"/>
</dbReference>
<dbReference type="Proteomes" id="UP000317863">
    <property type="component" value="Unassembled WGS sequence"/>
</dbReference>
<dbReference type="RefSeq" id="WP_142536247.1">
    <property type="nucleotide sequence ID" value="NZ_SGJB01000012.1"/>
</dbReference>
<dbReference type="SMART" id="SM00448">
    <property type="entry name" value="REC"/>
    <property type="match status" value="1"/>
</dbReference>
<evidence type="ECO:0000256" key="3">
    <source>
        <dbReference type="PROSITE-ProRule" id="PRU00169"/>
    </source>
</evidence>
<evidence type="ECO:0000313" key="7">
    <source>
        <dbReference type="Proteomes" id="UP000317863"/>
    </source>
</evidence>
<gene>
    <name evidence="6" type="ORF">EXD82_07225</name>
</gene>
<protein>
    <recommendedName>
        <fullName evidence="1">Stage 0 sporulation protein A homolog</fullName>
    </recommendedName>
</protein>
<dbReference type="Gene3D" id="3.40.50.2300">
    <property type="match status" value="1"/>
</dbReference>
<organism evidence="6 7">
    <name type="scientific">Peptacetobacter hominis</name>
    <dbReference type="NCBI Taxonomy" id="2743610"/>
    <lineage>
        <taxon>Bacteria</taxon>
        <taxon>Bacillati</taxon>
        <taxon>Bacillota</taxon>
        <taxon>Clostridia</taxon>
        <taxon>Peptostreptococcales</taxon>
        <taxon>Peptostreptococcaceae</taxon>
        <taxon>Peptacetobacter</taxon>
    </lineage>
</organism>
<sequence>MINIAVCEDEIFQLNDLSDKLLKISNELGIEFNIYKYSSAKELLENYPENIDILYLDIQMDNMNGMEAARIIRKYNKRTEIIFTTAVDDYIREGYEVRAYRYLSKPIEYNTLKKSTSDCINEIANKFETIDISYAGETIIINKESILYVEVMGKETTIYTDEEVFSFRISMKNIEEKLNGKEFFKCNKSYIVNLKKVKRIDYKERTALVGNHKIPISRNSIKLFKIRLLDVLGDMI</sequence>
<dbReference type="PROSITE" id="PS50110">
    <property type="entry name" value="RESPONSE_REGULATORY"/>
    <property type="match status" value="1"/>
</dbReference>
<evidence type="ECO:0000259" key="4">
    <source>
        <dbReference type="PROSITE" id="PS50110"/>
    </source>
</evidence>
<dbReference type="PANTHER" id="PTHR37299:SF1">
    <property type="entry name" value="STAGE 0 SPORULATION PROTEIN A HOMOLOG"/>
    <property type="match status" value="1"/>
</dbReference>
<feature type="modified residue" description="4-aspartylphosphate" evidence="3">
    <location>
        <position position="57"/>
    </location>
</feature>
<dbReference type="GO" id="GO:0003677">
    <property type="term" value="F:DNA binding"/>
    <property type="evidence" value="ECO:0007669"/>
    <property type="project" value="InterPro"/>
</dbReference>
<comment type="function">
    <text evidence="2">May play the central regulatory role in sporulation. It may be an element of the effector pathway responsible for the activation of sporulation genes in response to nutritional stress. Spo0A may act in concert with spo0H (a sigma factor) to control the expression of some genes that are critical to the sporulation process.</text>
</comment>
<dbReference type="InterPro" id="IPR011006">
    <property type="entry name" value="CheY-like_superfamily"/>
</dbReference>
<reference evidence="6 7" key="1">
    <citation type="submission" date="2019-02" db="EMBL/GenBank/DDBJ databases">
        <title>Peptostreptococcaceae bacterium ZHW00191 nov., a new bacterium isolated from the human gut.</title>
        <authorList>
            <person name="Zhou H.-W."/>
            <person name="Chen X.-J."/>
        </authorList>
    </citation>
    <scope>NUCLEOTIDE SEQUENCE [LARGE SCALE GENOMIC DNA]</scope>
    <source>
        <strain evidence="6 7">ZHW00191</strain>
    </source>
</reference>
<dbReference type="PROSITE" id="PS50930">
    <property type="entry name" value="HTH_LYTTR"/>
    <property type="match status" value="1"/>
</dbReference>
<dbReference type="Gene3D" id="2.40.50.1020">
    <property type="entry name" value="LytTr DNA-binding domain"/>
    <property type="match status" value="1"/>
</dbReference>
<feature type="domain" description="Response regulatory" evidence="4">
    <location>
        <begin position="3"/>
        <end position="120"/>
    </location>
</feature>
<dbReference type="AlphaFoldDB" id="A0A544QUC8"/>
<dbReference type="InterPro" id="IPR046947">
    <property type="entry name" value="LytR-like"/>
</dbReference>
<comment type="caution">
    <text evidence="6">The sequence shown here is derived from an EMBL/GenBank/DDBJ whole genome shotgun (WGS) entry which is preliminary data.</text>
</comment>
<evidence type="ECO:0000256" key="1">
    <source>
        <dbReference type="ARBA" id="ARBA00018672"/>
    </source>
</evidence>
<evidence type="ECO:0000259" key="5">
    <source>
        <dbReference type="PROSITE" id="PS50930"/>
    </source>
</evidence>
<dbReference type="InterPro" id="IPR007492">
    <property type="entry name" value="LytTR_DNA-bd_dom"/>
</dbReference>
<evidence type="ECO:0000313" key="6">
    <source>
        <dbReference type="EMBL" id="TQQ84267.1"/>
    </source>
</evidence>
<dbReference type="OrthoDB" id="1756867at2"/>
<proteinExistence type="predicted"/>
<dbReference type="SMART" id="SM00850">
    <property type="entry name" value="LytTR"/>
    <property type="match status" value="1"/>
</dbReference>
<keyword evidence="3" id="KW-0597">Phosphoprotein</keyword>
<name>A0A544QUC8_9FIRM</name>
<accession>A0A544QUC8</accession>
<feature type="domain" description="HTH LytTR-type" evidence="5">
    <location>
        <begin position="130"/>
        <end position="230"/>
    </location>
</feature>
<dbReference type="InterPro" id="IPR001789">
    <property type="entry name" value="Sig_transdc_resp-reg_receiver"/>
</dbReference>
<dbReference type="EMBL" id="SGJB01000012">
    <property type="protein sequence ID" value="TQQ84267.1"/>
    <property type="molecule type" value="Genomic_DNA"/>
</dbReference>
<keyword evidence="7" id="KW-1185">Reference proteome</keyword>